<dbReference type="Gene3D" id="3.40.50.2300">
    <property type="match status" value="1"/>
</dbReference>
<keyword evidence="2" id="KW-0378">Hydrolase</keyword>
<comment type="similarity">
    <text evidence="1">Belongs to the low molecular weight phosphotyrosine protein phosphatase family.</text>
</comment>
<keyword evidence="7" id="KW-1185">Reference proteome</keyword>
<dbReference type="InterPro" id="IPR050438">
    <property type="entry name" value="LMW_PTPase"/>
</dbReference>
<organism evidence="6 7">
    <name type="scientific">Propionicimonas paludicola</name>
    <dbReference type="NCBI Taxonomy" id="185243"/>
    <lineage>
        <taxon>Bacteria</taxon>
        <taxon>Bacillati</taxon>
        <taxon>Actinomycetota</taxon>
        <taxon>Actinomycetes</taxon>
        <taxon>Propionibacteriales</taxon>
        <taxon>Nocardioidaceae</taxon>
        <taxon>Propionicimonas</taxon>
    </lineage>
</organism>
<evidence type="ECO:0000313" key="7">
    <source>
        <dbReference type="Proteomes" id="UP000226079"/>
    </source>
</evidence>
<gene>
    <name evidence="6" type="ORF">ATK74_0174</name>
</gene>
<proteinExistence type="inferred from homology"/>
<dbReference type="GO" id="GO:0004725">
    <property type="term" value="F:protein tyrosine phosphatase activity"/>
    <property type="evidence" value="ECO:0007669"/>
    <property type="project" value="InterPro"/>
</dbReference>
<dbReference type="OrthoDB" id="9784339at2"/>
<dbReference type="AlphaFoldDB" id="A0A2A9CML9"/>
<evidence type="ECO:0000256" key="2">
    <source>
        <dbReference type="ARBA" id="ARBA00022801"/>
    </source>
</evidence>
<dbReference type="InterPro" id="IPR023485">
    <property type="entry name" value="Ptyr_pPase"/>
</dbReference>
<feature type="active site" evidence="4">
    <location>
        <position position="17"/>
    </location>
</feature>
<accession>A0A2A9CML9</accession>
<evidence type="ECO:0000259" key="5">
    <source>
        <dbReference type="SMART" id="SM00226"/>
    </source>
</evidence>
<dbReference type="PRINTS" id="PR00719">
    <property type="entry name" value="LMWPTPASE"/>
</dbReference>
<comment type="caution">
    <text evidence="6">The sequence shown here is derived from an EMBL/GenBank/DDBJ whole genome shotgun (WGS) entry which is preliminary data.</text>
</comment>
<protein>
    <submittedName>
        <fullName evidence="6">Protein-tyrosine phosphatase</fullName>
    </submittedName>
</protein>
<evidence type="ECO:0000256" key="3">
    <source>
        <dbReference type="ARBA" id="ARBA00022912"/>
    </source>
</evidence>
<reference evidence="6 7" key="1">
    <citation type="submission" date="2017-10" db="EMBL/GenBank/DDBJ databases">
        <title>Sequencing the genomes of 1000 actinobacteria strains.</title>
        <authorList>
            <person name="Klenk H.-P."/>
        </authorList>
    </citation>
    <scope>NUCLEOTIDE SEQUENCE [LARGE SCALE GENOMIC DNA]</scope>
    <source>
        <strain evidence="6 7">DSM 15597</strain>
    </source>
</reference>
<dbReference type="Proteomes" id="UP000226079">
    <property type="component" value="Unassembled WGS sequence"/>
</dbReference>
<dbReference type="PANTHER" id="PTHR11717:SF31">
    <property type="entry name" value="LOW MOLECULAR WEIGHT PROTEIN-TYROSINE-PHOSPHATASE ETP-RELATED"/>
    <property type="match status" value="1"/>
</dbReference>
<dbReference type="InterPro" id="IPR017867">
    <property type="entry name" value="Tyr_phospatase_low_mol_wt"/>
</dbReference>
<dbReference type="EMBL" id="PDJC01000001">
    <property type="protein sequence ID" value="PFG15654.1"/>
    <property type="molecule type" value="Genomic_DNA"/>
</dbReference>
<dbReference type="RefSeq" id="WP_098459267.1">
    <property type="nucleotide sequence ID" value="NZ_PDJC01000001.1"/>
</dbReference>
<dbReference type="InterPro" id="IPR036196">
    <property type="entry name" value="Ptyr_pPase_sf"/>
</dbReference>
<dbReference type="SMART" id="SM00226">
    <property type="entry name" value="LMWPc"/>
    <property type="match status" value="1"/>
</dbReference>
<name>A0A2A9CML9_9ACTN</name>
<dbReference type="SUPFAM" id="SSF52788">
    <property type="entry name" value="Phosphotyrosine protein phosphatases I"/>
    <property type="match status" value="1"/>
</dbReference>
<keyword evidence="3" id="KW-0904">Protein phosphatase</keyword>
<evidence type="ECO:0000256" key="4">
    <source>
        <dbReference type="PIRSR" id="PIRSR617867-1"/>
    </source>
</evidence>
<dbReference type="PANTHER" id="PTHR11717">
    <property type="entry name" value="LOW MOLECULAR WEIGHT PROTEIN TYROSINE PHOSPHATASE"/>
    <property type="match status" value="1"/>
</dbReference>
<dbReference type="Pfam" id="PF01451">
    <property type="entry name" value="LMWPc"/>
    <property type="match status" value="1"/>
</dbReference>
<evidence type="ECO:0000313" key="6">
    <source>
        <dbReference type="EMBL" id="PFG15654.1"/>
    </source>
</evidence>
<sequence>MKTKPLVLVVCTGNVCRSPVAEYLFRAELPDLPIEFASAGTDAMPDQEIDPKMAALLSRRGIDSSDFRSRWLTGAMPLSADLILTAASTHRATVTRISPPLLHRTLTLKQLARYAPEILTERPPSDFGSRIDWIVRSLPRARSRSIRDGSDSIEDPIGKSQRTYESVFTEVERAVMAISELLRTR</sequence>
<feature type="active site" description="Nucleophile" evidence="4">
    <location>
        <position position="11"/>
    </location>
</feature>
<feature type="domain" description="Phosphotyrosine protein phosphatase I" evidence="5">
    <location>
        <begin position="5"/>
        <end position="181"/>
    </location>
</feature>
<evidence type="ECO:0000256" key="1">
    <source>
        <dbReference type="ARBA" id="ARBA00011063"/>
    </source>
</evidence>